<dbReference type="Proteomes" id="UP001053296">
    <property type="component" value="Chromosome"/>
</dbReference>
<accession>A0ABM7P7M2</accession>
<name>A0ABM7P7M2_9BACT</name>
<sequence length="87" mass="9411">MTAIEQTQMVQTNTVSRKRIQELKARAAEGLDDAMDAVARNLGREEAREAENSLSGLSAQLATQEGAIHLLDAAKVADLISDPFEDD</sequence>
<evidence type="ECO:0000313" key="2">
    <source>
        <dbReference type="Proteomes" id="UP001053296"/>
    </source>
</evidence>
<proteinExistence type="predicted"/>
<reference evidence="1" key="1">
    <citation type="journal article" date="2022" name="Arch. Microbiol.">
        <title>Pseudodesulfovibrio sediminis sp. nov., a mesophilic and neutrophilic sulfate-reducing bacterium isolated from sediment of a brackish lake.</title>
        <authorList>
            <person name="Takahashi A."/>
            <person name="Kojima H."/>
            <person name="Watanabe M."/>
            <person name="Fukui M."/>
        </authorList>
    </citation>
    <scope>NUCLEOTIDE SEQUENCE</scope>
    <source>
        <strain evidence="1">SF6</strain>
    </source>
</reference>
<protein>
    <submittedName>
        <fullName evidence="1">Uncharacterized protein</fullName>
    </submittedName>
</protein>
<gene>
    <name evidence="1" type="ORF">PSDVSF_22380</name>
</gene>
<dbReference type="EMBL" id="AP024485">
    <property type="protein sequence ID" value="BCS88996.1"/>
    <property type="molecule type" value="Genomic_DNA"/>
</dbReference>
<organism evidence="1 2">
    <name type="scientific">Pseudodesulfovibrio sediminis</name>
    <dbReference type="NCBI Taxonomy" id="2810563"/>
    <lineage>
        <taxon>Bacteria</taxon>
        <taxon>Pseudomonadati</taxon>
        <taxon>Thermodesulfobacteriota</taxon>
        <taxon>Desulfovibrionia</taxon>
        <taxon>Desulfovibrionales</taxon>
        <taxon>Desulfovibrionaceae</taxon>
    </lineage>
</organism>
<keyword evidence="2" id="KW-1185">Reference proteome</keyword>
<dbReference type="RefSeq" id="WP_229590987.1">
    <property type="nucleotide sequence ID" value="NZ_AP024485.1"/>
</dbReference>
<evidence type="ECO:0000313" key="1">
    <source>
        <dbReference type="EMBL" id="BCS88996.1"/>
    </source>
</evidence>